<proteinExistence type="inferred from homology"/>
<evidence type="ECO:0000256" key="2">
    <source>
        <dbReference type="ARBA" id="ARBA00022801"/>
    </source>
</evidence>
<gene>
    <name evidence="9" type="ORF">R3P38DRAFT_2668245</name>
</gene>
<evidence type="ECO:0000256" key="5">
    <source>
        <dbReference type="PROSITE-ProRule" id="PRU00555"/>
    </source>
</evidence>
<comment type="catalytic activity">
    <reaction evidence="6">
        <text>a 1-acyl-sn-glycero-3-phosphocholine + H2O = sn-glycerol 3-phosphocholine + a fatty acid + H(+)</text>
        <dbReference type="Rhea" id="RHEA:15177"/>
        <dbReference type="ChEBI" id="CHEBI:15377"/>
        <dbReference type="ChEBI" id="CHEBI:15378"/>
        <dbReference type="ChEBI" id="CHEBI:16870"/>
        <dbReference type="ChEBI" id="CHEBI:28868"/>
        <dbReference type="ChEBI" id="CHEBI:58168"/>
        <dbReference type="EC" id="3.1.1.5"/>
    </reaction>
</comment>
<reference evidence="9 10" key="1">
    <citation type="journal article" date="2024" name="J Genomics">
        <title>Draft genome sequencing and assembly of Favolaschia claudopus CIRM-BRFM 2984 isolated from oak limbs.</title>
        <authorList>
            <person name="Navarro D."/>
            <person name="Drula E."/>
            <person name="Chaduli D."/>
            <person name="Cazenave R."/>
            <person name="Ahrendt S."/>
            <person name="Wang J."/>
            <person name="Lipzen A."/>
            <person name="Daum C."/>
            <person name="Barry K."/>
            <person name="Grigoriev I.V."/>
            <person name="Favel A."/>
            <person name="Rosso M.N."/>
            <person name="Martin F."/>
        </authorList>
    </citation>
    <scope>NUCLEOTIDE SEQUENCE [LARGE SCALE GENOMIC DNA]</scope>
    <source>
        <strain evidence="9 10">CIRM-BRFM 2984</strain>
    </source>
</reference>
<dbReference type="PANTHER" id="PTHR10728">
    <property type="entry name" value="CYTOSOLIC PHOSPHOLIPASE A2"/>
    <property type="match status" value="1"/>
</dbReference>
<keyword evidence="2 5" id="KW-0378">Hydrolase</keyword>
<dbReference type="InterPro" id="IPR016035">
    <property type="entry name" value="Acyl_Trfase/lysoPLipase"/>
</dbReference>
<dbReference type="Proteomes" id="UP001362999">
    <property type="component" value="Unassembled WGS sequence"/>
</dbReference>
<feature type="region of interest" description="Disordered" evidence="7">
    <location>
        <begin position="33"/>
        <end position="62"/>
    </location>
</feature>
<evidence type="ECO:0000256" key="1">
    <source>
        <dbReference type="ARBA" id="ARBA00008780"/>
    </source>
</evidence>
<feature type="domain" description="PLA2c" evidence="8">
    <location>
        <begin position="97"/>
        <end position="720"/>
    </location>
</feature>
<dbReference type="EC" id="3.1.1.5" evidence="6"/>
<accession>A0AAV9Z8L1</accession>
<name>A0AAV9Z8L1_9AGAR</name>
<dbReference type="PROSITE" id="PS51210">
    <property type="entry name" value="PLA2C"/>
    <property type="match status" value="1"/>
</dbReference>
<sequence>MTTLERTDSQTTAFRGLDTEKDIDGRAYFWQRGAAEEATKDESGEDKDKEKETEKDSKTGHGLSGAFHKLTLNLTTSLSHALSFLTRPSIEDPLLSPHIKDTARLRRSNALSAEELGFLDARVRRIARSGSLAEVLGLEGEVDERDVPIIALGGSGGGMRANLGFLATIIALQDLELYPNITYLAGVSGACWGIAALYTLPPNSNPNPNPSPKPIETPQRTPTPREILTHFTHLAATHPLSAAGVNRVARAEGGVQALLGPLVGKERYGQEVCVIDLYSTMTSAYYWLVGAYGETKGKGKGKVDPASLIWSRAYTNGGLEEGREAWPILTAVRHERPWHDWKSAEEAFEEPERVDGKQQTEDRDAWWQWFEINPVEVGSEELQGWVPTWAFGRHFTSGLSTQSLPEYSLALLMGVATAAPAAPLSAFLGTLWRNLPQNWVGGVVRHVTQKLSKHAGDHAMDRIDNVNPVHAGNQANPFFGAEKAPHRGNGFENAPRLHLVDSGMANNLPAHVFLHPARDVDVMILFDASSDVQKGSAIARINEYGATKGLVFTTRVELPDLEPLPMVESEEREKGKKEKVPKQLTPEVMEARFAGRYAQILDGVPKNVVEGRQGVVYNDKHQPQAWREVLLVYLPLLPNAVNPTYDPSTAPFSSSYNLVWTPEEVDSIYTTAAANVRNGIETIRQAVREAYERRRARRLAGTPNPVDIARENTKRLGSEMDYYVAGVPDPVSDTGMRAWMEE</sequence>
<dbReference type="SUPFAM" id="SSF52151">
    <property type="entry name" value="FabD/lysophospholipase-like"/>
    <property type="match status" value="1"/>
</dbReference>
<keyword evidence="10" id="KW-1185">Reference proteome</keyword>
<dbReference type="GO" id="GO:0005829">
    <property type="term" value="C:cytosol"/>
    <property type="evidence" value="ECO:0007669"/>
    <property type="project" value="TreeGrafter"/>
</dbReference>
<evidence type="ECO:0000256" key="7">
    <source>
        <dbReference type="SAM" id="MobiDB-lite"/>
    </source>
</evidence>
<keyword evidence="4 5" id="KW-0443">Lipid metabolism</keyword>
<feature type="compositionally biased region" description="Basic and acidic residues" evidence="7">
    <location>
        <begin position="34"/>
        <end position="59"/>
    </location>
</feature>
<dbReference type="SMART" id="SM00022">
    <property type="entry name" value="PLAc"/>
    <property type="match status" value="1"/>
</dbReference>
<comment type="caution">
    <text evidence="9">The sequence shown here is derived from an EMBL/GenBank/DDBJ whole genome shotgun (WGS) entry which is preliminary data.</text>
</comment>
<dbReference type="EMBL" id="JAWWNJ010000183">
    <property type="protein sequence ID" value="KAK6974522.1"/>
    <property type="molecule type" value="Genomic_DNA"/>
</dbReference>
<evidence type="ECO:0000256" key="4">
    <source>
        <dbReference type="ARBA" id="ARBA00023098"/>
    </source>
</evidence>
<dbReference type="PANTHER" id="PTHR10728:SF40">
    <property type="entry name" value="PATATIN FAMILY PROTEIN"/>
    <property type="match status" value="1"/>
</dbReference>
<evidence type="ECO:0000256" key="3">
    <source>
        <dbReference type="ARBA" id="ARBA00022963"/>
    </source>
</evidence>
<organism evidence="9 10">
    <name type="scientific">Favolaschia claudopus</name>
    <dbReference type="NCBI Taxonomy" id="2862362"/>
    <lineage>
        <taxon>Eukaryota</taxon>
        <taxon>Fungi</taxon>
        <taxon>Dikarya</taxon>
        <taxon>Basidiomycota</taxon>
        <taxon>Agaricomycotina</taxon>
        <taxon>Agaricomycetes</taxon>
        <taxon>Agaricomycetidae</taxon>
        <taxon>Agaricales</taxon>
        <taxon>Marasmiineae</taxon>
        <taxon>Mycenaceae</taxon>
        <taxon>Favolaschia</taxon>
    </lineage>
</organism>
<protein>
    <recommendedName>
        <fullName evidence="6">Lysophospholipase</fullName>
        <ecNumber evidence="6">3.1.1.5</ecNumber>
    </recommendedName>
</protein>
<evidence type="ECO:0000313" key="10">
    <source>
        <dbReference type="Proteomes" id="UP001362999"/>
    </source>
</evidence>
<keyword evidence="3 5" id="KW-0442">Lipid degradation</keyword>
<dbReference type="InterPro" id="IPR002642">
    <property type="entry name" value="LysoPLipase_cat_dom"/>
</dbReference>
<evidence type="ECO:0000313" key="9">
    <source>
        <dbReference type="EMBL" id="KAK6974522.1"/>
    </source>
</evidence>
<evidence type="ECO:0000259" key="8">
    <source>
        <dbReference type="PROSITE" id="PS51210"/>
    </source>
</evidence>
<comment type="similarity">
    <text evidence="1 6">Belongs to the lysophospholipase family.</text>
</comment>
<dbReference type="GO" id="GO:0046475">
    <property type="term" value="P:glycerophospholipid catabolic process"/>
    <property type="evidence" value="ECO:0007669"/>
    <property type="project" value="TreeGrafter"/>
</dbReference>
<dbReference type="AlphaFoldDB" id="A0AAV9Z8L1"/>
<evidence type="ECO:0000256" key="6">
    <source>
        <dbReference type="RuleBase" id="RU362103"/>
    </source>
</evidence>
<dbReference type="GO" id="GO:0004623">
    <property type="term" value="F:phospholipase A2 activity"/>
    <property type="evidence" value="ECO:0007669"/>
    <property type="project" value="TreeGrafter"/>
</dbReference>
<dbReference type="GO" id="GO:0004622">
    <property type="term" value="F:phosphatidylcholine lysophospholipase activity"/>
    <property type="evidence" value="ECO:0007669"/>
    <property type="project" value="UniProtKB-EC"/>
</dbReference>
<dbReference type="Pfam" id="PF01735">
    <property type="entry name" value="PLA2_B"/>
    <property type="match status" value="1"/>
</dbReference>
<dbReference type="Gene3D" id="3.40.1090.10">
    <property type="entry name" value="Cytosolic phospholipase A2 catalytic domain"/>
    <property type="match status" value="1"/>
</dbReference>